<feature type="transmembrane region" description="Helical" evidence="7">
    <location>
        <begin position="266"/>
        <end position="283"/>
    </location>
</feature>
<keyword evidence="4 7" id="KW-1133">Transmembrane helix</keyword>
<gene>
    <name evidence="8" type="ORF">FVE85_1550</name>
</gene>
<evidence type="ECO:0000256" key="5">
    <source>
        <dbReference type="ARBA" id="ARBA00023136"/>
    </source>
</evidence>
<keyword evidence="2" id="KW-0813">Transport</keyword>
<dbReference type="EMBL" id="VRMN01000003">
    <property type="protein sequence ID" value="KAA8495395.1"/>
    <property type="molecule type" value="Genomic_DNA"/>
</dbReference>
<dbReference type="SUPFAM" id="SSF103481">
    <property type="entry name" value="Multidrug resistance efflux transporter EmrE"/>
    <property type="match status" value="2"/>
</dbReference>
<feature type="transmembrane region" description="Helical" evidence="7">
    <location>
        <begin position="226"/>
        <end position="245"/>
    </location>
</feature>
<feature type="transmembrane region" description="Helical" evidence="7">
    <location>
        <begin position="140"/>
        <end position="161"/>
    </location>
</feature>
<accession>A0A5J4YVU5</accession>
<evidence type="ECO:0000256" key="2">
    <source>
        <dbReference type="ARBA" id="ARBA00022448"/>
    </source>
</evidence>
<sequence>MSDVKSRDDREKDDGNTALQQRASLKKAGTEDVQQKQASRASASYLTLNRAELQVLMCALGIYTCYLYYGTLHEKLYKRAYAPDDAHWKFTLSLLAIQCGVNAAAAGAVLVMKKFRSAAAGDEKAAIDSEKEKPSLPVPWHQYLLAALTYLLAMTFSYEALHHMTYPMQALGKSCKMIPVMLMGIVIRKKKYTPMEYLIVVMITVGVGMFSYNPQRGASDKGHTSAVGLLLLLLSLFMDGVVGPFQEILVAKYSPSTHQLMFHQNLWASAICLFVVVFSGEISQSTRFIWDHPRVLHDILVFSLVSALGQNFIFYTVRNVSALACTTITTTRKMFTVLLSIVVYKHNVSLQQWIAMTLVFCGLGLEHVVKHSRKKSAAKSMTKSE</sequence>
<dbReference type="AlphaFoldDB" id="A0A5J4YVU5"/>
<keyword evidence="9" id="KW-1185">Reference proteome</keyword>
<name>A0A5J4YVU5_PORPP</name>
<evidence type="ECO:0000313" key="9">
    <source>
        <dbReference type="Proteomes" id="UP000324585"/>
    </source>
</evidence>
<dbReference type="GO" id="GO:0005460">
    <property type="term" value="F:UDP-glucose transmembrane transporter activity"/>
    <property type="evidence" value="ECO:0007669"/>
    <property type="project" value="TreeGrafter"/>
</dbReference>
<organism evidence="8 9">
    <name type="scientific">Porphyridium purpureum</name>
    <name type="common">Red alga</name>
    <name type="synonym">Porphyridium cruentum</name>
    <dbReference type="NCBI Taxonomy" id="35688"/>
    <lineage>
        <taxon>Eukaryota</taxon>
        <taxon>Rhodophyta</taxon>
        <taxon>Bangiophyceae</taxon>
        <taxon>Porphyridiales</taxon>
        <taxon>Porphyridiaceae</taxon>
        <taxon>Porphyridium</taxon>
    </lineage>
</organism>
<dbReference type="Proteomes" id="UP000324585">
    <property type="component" value="Unassembled WGS sequence"/>
</dbReference>
<comment type="subcellular location">
    <subcellularLocation>
        <location evidence="1">Membrane</location>
        <topology evidence="1">Multi-pass membrane protein</topology>
    </subcellularLocation>
</comment>
<dbReference type="GO" id="GO:0005789">
    <property type="term" value="C:endoplasmic reticulum membrane"/>
    <property type="evidence" value="ECO:0007669"/>
    <property type="project" value="TreeGrafter"/>
</dbReference>
<feature type="compositionally biased region" description="Basic and acidic residues" evidence="6">
    <location>
        <begin position="1"/>
        <end position="15"/>
    </location>
</feature>
<dbReference type="OMA" id="CGAIGQV"/>
<evidence type="ECO:0000256" key="7">
    <source>
        <dbReference type="SAM" id="Phobius"/>
    </source>
</evidence>
<dbReference type="PANTHER" id="PTHR10778">
    <property type="entry name" value="SOLUTE CARRIER FAMILY 35 MEMBER B"/>
    <property type="match status" value="1"/>
</dbReference>
<dbReference type="GO" id="GO:0005459">
    <property type="term" value="F:UDP-galactose transmembrane transporter activity"/>
    <property type="evidence" value="ECO:0007669"/>
    <property type="project" value="TreeGrafter"/>
</dbReference>
<dbReference type="OrthoDB" id="1601at2759"/>
<evidence type="ECO:0000256" key="3">
    <source>
        <dbReference type="ARBA" id="ARBA00022692"/>
    </source>
</evidence>
<protein>
    <submittedName>
        <fullName evidence="8">Solute carrier family 35 member B1</fullName>
    </submittedName>
</protein>
<feature type="transmembrane region" description="Helical" evidence="7">
    <location>
        <begin position="90"/>
        <end position="112"/>
    </location>
</feature>
<dbReference type="PANTHER" id="PTHR10778:SF18">
    <property type="entry name" value="SUGAR PHOSPHATE TRANSPORTER DOMAIN-CONTAINING PROTEIN"/>
    <property type="match status" value="1"/>
</dbReference>
<comment type="caution">
    <text evidence="8">The sequence shown here is derived from an EMBL/GenBank/DDBJ whole genome shotgun (WGS) entry which is preliminary data.</text>
</comment>
<feature type="region of interest" description="Disordered" evidence="6">
    <location>
        <begin position="1"/>
        <end position="33"/>
    </location>
</feature>
<evidence type="ECO:0000256" key="4">
    <source>
        <dbReference type="ARBA" id="ARBA00022989"/>
    </source>
</evidence>
<dbReference type="GO" id="GO:0000139">
    <property type="term" value="C:Golgi membrane"/>
    <property type="evidence" value="ECO:0007669"/>
    <property type="project" value="TreeGrafter"/>
</dbReference>
<feature type="transmembrane region" description="Helical" evidence="7">
    <location>
        <begin position="197"/>
        <end position="214"/>
    </location>
</feature>
<dbReference type="InterPro" id="IPR037185">
    <property type="entry name" value="EmrE-like"/>
</dbReference>
<feature type="transmembrane region" description="Helical" evidence="7">
    <location>
        <begin position="350"/>
        <end position="369"/>
    </location>
</feature>
<keyword evidence="3 7" id="KW-0812">Transmembrane</keyword>
<evidence type="ECO:0000256" key="1">
    <source>
        <dbReference type="ARBA" id="ARBA00004141"/>
    </source>
</evidence>
<feature type="transmembrane region" description="Helical" evidence="7">
    <location>
        <begin position="53"/>
        <end position="69"/>
    </location>
</feature>
<evidence type="ECO:0000313" key="8">
    <source>
        <dbReference type="EMBL" id="KAA8495395.1"/>
    </source>
</evidence>
<proteinExistence type="predicted"/>
<feature type="transmembrane region" description="Helical" evidence="7">
    <location>
        <begin position="295"/>
        <end position="315"/>
    </location>
</feature>
<keyword evidence="5 7" id="KW-0472">Membrane</keyword>
<reference evidence="9" key="1">
    <citation type="journal article" date="2019" name="Nat. Commun.">
        <title>Expansion of phycobilisome linker gene families in mesophilic red algae.</title>
        <authorList>
            <person name="Lee J."/>
            <person name="Kim D."/>
            <person name="Bhattacharya D."/>
            <person name="Yoon H.S."/>
        </authorList>
    </citation>
    <scope>NUCLEOTIDE SEQUENCE [LARGE SCALE GENOMIC DNA]</scope>
    <source>
        <strain evidence="9">CCMP 1328</strain>
    </source>
</reference>
<dbReference type="Pfam" id="PF08449">
    <property type="entry name" value="UAA"/>
    <property type="match status" value="1"/>
</dbReference>
<evidence type="ECO:0000256" key="6">
    <source>
        <dbReference type="SAM" id="MobiDB-lite"/>
    </source>
</evidence>
<dbReference type="InterPro" id="IPR013657">
    <property type="entry name" value="SCL35B1-4/HUT1"/>
</dbReference>